<protein>
    <submittedName>
        <fullName evidence="2">Rhodanese-related sulfurtransferase</fullName>
    </submittedName>
</protein>
<sequence>MEKLILEYFRQMPDNRYKIDQVDFIEKVKASEEMTIIDIRRAEDYEKGHIIRAINMPFGPAIAEGLKMIPEGKPVFVYCYTGQTAGQAVLTMNIAGIYARSVNLGWDLGIVRVEGYEELVTTEPTCLSESDRTIDPIVQAAVTKYYEGLSEVSDTLFKNYKISEEDVLSIAERKDEDFLILSIRRAVDFSSEHIEGAVNIPFGNETADGFSVLPKDKKIIVYCYTGQTSGQVTAGLRLLGYDAVSMNAGMGTKGNYPYGWMNKGYPVVR</sequence>
<dbReference type="InterPro" id="IPR036873">
    <property type="entry name" value="Rhodanese-like_dom_sf"/>
</dbReference>
<dbReference type="CDD" id="cd00158">
    <property type="entry name" value="RHOD"/>
    <property type="match status" value="2"/>
</dbReference>
<evidence type="ECO:0000313" key="2">
    <source>
        <dbReference type="EMBL" id="MBP1917851.1"/>
    </source>
</evidence>
<comment type="caution">
    <text evidence="2">The sequence shown here is derived from an EMBL/GenBank/DDBJ whole genome shotgun (WGS) entry which is preliminary data.</text>
</comment>
<dbReference type="Gene3D" id="3.40.250.10">
    <property type="entry name" value="Rhodanese-like domain"/>
    <property type="match status" value="2"/>
</dbReference>
<name>A0ABS4FZZ9_9CLOT</name>
<dbReference type="EMBL" id="JAGGKC010000002">
    <property type="protein sequence ID" value="MBP1917851.1"/>
    <property type="molecule type" value="Genomic_DNA"/>
</dbReference>
<dbReference type="SUPFAM" id="SSF52821">
    <property type="entry name" value="Rhodanese/Cell cycle control phosphatase"/>
    <property type="match status" value="2"/>
</dbReference>
<dbReference type="PANTHER" id="PTHR43031">
    <property type="entry name" value="FAD-DEPENDENT OXIDOREDUCTASE"/>
    <property type="match status" value="1"/>
</dbReference>
<dbReference type="Proteomes" id="UP001519271">
    <property type="component" value="Unassembled WGS sequence"/>
</dbReference>
<reference evidence="2 3" key="1">
    <citation type="submission" date="2021-03" db="EMBL/GenBank/DDBJ databases">
        <title>Genomic Encyclopedia of Type Strains, Phase IV (KMG-IV): sequencing the most valuable type-strain genomes for metagenomic binning, comparative biology and taxonomic classification.</title>
        <authorList>
            <person name="Goeker M."/>
        </authorList>
    </citation>
    <scope>NUCLEOTIDE SEQUENCE [LARGE SCALE GENOMIC DNA]</scope>
    <source>
        <strain evidence="2 3">DSM 6139</strain>
    </source>
</reference>
<feature type="domain" description="Rhodanese" evidence="1">
    <location>
        <begin position="174"/>
        <end position="269"/>
    </location>
</feature>
<accession>A0ABS4FZZ9</accession>
<feature type="domain" description="Rhodanese" evidence="1">
    <location>
        <begin position="30"/>
        <end position="112"/>
    </location>
</feature>
<gene>
    <name evidence="2" type="ORF">J2Z34_000322</name>
</gene>
<evidence type="ECO:0000259" key="1">
    <source>
        <dbReference type="PROSITE" id="PS50206"/>
    </source>
</evidence>
<dbReference type="InterPro" id="IPR001763">
    <property type="entry name" value="Rhodanese-like_dom"/>
</dbReference>
<dbReference type="PROSITE" id="PS50206">
    <property type="entry name" value="RHODANESE_3"/>
    <property type="match status" value="2"/>
</dbReference>
<proteinExistence type="predicted"/>
<dbReference type="PANTHER" id="PTHR43031:SF1">
    <property type="entry name" value="PYRIDINE NUCLEOTIDE-DISULPHIDE OXIDOREDUCTASE"/>
    <property type="match status" value="1"/>
</dbReference>
<dbReference type="Pfam" id="PF00581">
    <property type="entry name" value="Rhodanese"/>
    <property type="match status" value="2"/>
</dbReference>
<dbReference type="SMART" id="SM00450">
    <property type="entry name" value="RHOD"/>
    <property type="match status" value="2"/>
</dbReference>
<dbReference type="InterPro" id="IPR050229">
    <property type="entry name" value="GlpE_sulfurtransferase"/>
</dbReference>
<evidence type="ECO:0000313" key="3">
    <source>
        <dbReference type="Proteomes" id="UP001519271"/>
    </source>
</evidence>
<keyword evidence="3" id="KW-1185">Reference proteome</keyword>
<dbReference type="RefSeq" id="WP_209458105.1">
    <property type="nucleotide sequence ID" value="NZ_JAGGKC010000002.1"/>
</dbReference>
<organism evidence="2 3">
    <name type="scientific">Youngiibacter multivorans</name>
    <dbReference type="NCBI Taxonomy" id="937251"/>
    <lineage>
        <taxon>Bacteria</taxon>
        <taxon>Bacillati</taxon>
        <taxon>Bacillota</taxon>
        <taxon>Clostridia</taxon>
        <taxon>Eubacteriales</taxon>
        <taxon>Clostridiaceae</taxon>
        <taxon>Youngiibacter</taxon>
    </lineage>
</organism>